<comment type="similarity">
    <text evidence="2">Belongs to the SNU66/SART1 family.</text>
</comment>
<keyword evidence="4" id="KW-0175">Coiled coil</keyword>
<evidence type="ECO:0000313" key="5">
    <source>
        <dbReference type="EMBL" id="KAL3714460.1"/>
    </source>
</evidence>
<proteinExistence type="inferred from homology"/>
<comment type="subcellular location">
    <subcellularLocation>
        <location evidence="1">Nucleus</location>
    </subcellularLocation>
</comment>
<organism evidence="5 6">
    <name type="scientific">Eucalyptus globulus</name>
    <name type="common">Tasmanian blue gum</name>
    <dbReference type="NCBI Taxonomy" id="34317"/>
    <lineage>
        <taxon>Eukaryota</taxon>
        <taxon>Viridiplantae</taxon>
        <taxon>Streptophyta</taxon>
        <taxon>Embryophyta</taxon>
        <taxon>Tracheophyta</taxon>
        <taxon>Spermatophyta</taxon>
        <taxon>Magnoliopsida</taxon>
        <taxon>eudicotyledons</taxon>
        <taxon>Gunneridae</taxon>
        <taxon>Pentapetalae</taxon>
        <taxon>rosids</taxon>
        <taxon>malvids</taxon>
        <taxon>Myrtales</taxon>
        <taxon>Myrtaceae</taxon>
        <taxon>Myrtoideae</taxon>
        <taxon>Eucalypteae</taxon>
        <taxon>Eucalyptus</taxon>
    </lineage>
</organism>
<protein>
    <submittedName>
        <fullName evidence="5">Uncharacterized protein</fullName>
    </submittedName>
</protein>
<gene>
    <name evidence="5" type="ORF">ACJRO7_006387</name>
</gene>
<dbReference type="Proteomes" id="UP001634007">
    <property type="component" value="Unassembled WGS sequence"/>
</dbReference>
<dbReference type="Pfam" id="PF03343">
    <property type="entry name" value="SART-1"/>
    <property type="match status" value="1"/>
</dbReference>
<dbReference type="EMBL" id="JBJKBG010000011">
    <property type="protein sequence ID" value="KAL3714460.1"/>
    <property type="molecule type" value="Genomic_DNA"/>
</dbReference>
<sequence length="155" mass="18091">MDKKKSKLVGIGDDGQKEIRIERKDEFGQILTPKEAFQLLSRKFHGKGPGKMKQEKRMKQYQEELKLKQMKNSDTPSLIWKKIWQQNMIIYQLESKIRELRQHAVEEKDEFLTPANEEESIVSSEPIVDAESKVANGYIDAEVLFLNSFDFIALM</sequence>
<reference evidence="5 6" key="1">
    <citation type="submission" date="2024-11" db="EMBL/GenBank/DDBJ databases">
        <title>Chromosome-level genome assembly of Eucalyptus globulus Labill. provides insights into its genome evolution.</title>
        <authorList>
            <person name="Li X."/>
        </authorList>
    </citation>
    <scope>NUCLEOTIDE SEQUENCE [LARGE SCALE GENOMIC DNA]</scope>
    <source>
        <strain evidence="5">CL2024</strain>
        <tissue evidence="5">Fresh tender leaves</tissue>
    </source>
</reference>
<comment type="caution">
    <text evidence="5">The sequence shown here is derived from an EMBL/GenBank/DDBJ whole genome shotgun (WGS) entry which is preliminary data.</text>
</comment>
<evidence type="ECO:0000256" key="3">
    <source>
        <dbReference type="ARBA" id="ARBA00023242"/>
    </source>
</evidence>
<keyword evidence="3" id="KW-0539">Nucleus</keyword>
<dbReference type="GO" id="GO:0005634">
    <property type="term" value="C:nucleus"/>
    <property type="evidence" value="ECO:0007669"/>
    <property type="project" value="UniProtKB-SubCell"/>
</dbReference>
<evidence type="ECO:0000313" key="6">
    <source>
        <dbReference type="Proteomes" id="UP001634007"/>
    </source>
</evidence>
<evidence type="ECO:0000256" key="1">
    <source>
        <dbReference type="ARBA" id="ARBA00004123"/>
    </source>
</evidence>
<keyword evidence="6" id="KW-1185">Reference proteome</keyword>
<dbReference type="PANTHER" id="PTHR14152:SF5">
    <property type="entry name" value="U4_U6.U5 TRI-SNRNP-ASSOCIATED PROTEIN 1"/>
    <property type="match status" value="1"/>
</dbReference>
<dbReference type="AlphaFoldDB" id="A0ABD3IHP9"/>
<feature type="coiled-coil region" evidence="4">
    <location>
        <begin position="51"/>
        <end position="110"/>
    </location>
</feature>
<evidence type="ECO:0000256" key="4">
    <source>
        <dbReference type="SAM" id="Coils"/>
    </source>
</evidence>
<dbReference type="PANTHER" id="PTHR14152">
    <property type="entry name" value="SQUAMOUS CELL CARCINOMA ANTIGEN RECOGNISED BY CYTOTOXIC T LYMPHOCYTES"/>
    <property type="match status" value="1"/>
</dbReference>
<name>A0ABD3IHP9_EUCGL</name>
<dbReference type="InterPro" id="IPR005011">
    <property type="entry name" value="SNU66/SART1"/>
</dbReference>
<accession>A0ABD3IHP9</accession>
<evidence type="ECO:0000256" key="2">
    <source>
        <dbReference type="ARBA" id="ARBA00006076"/>
    </source>
</evidence>